<reference evidence="3 4" key="1">
    <citation type="journal article" date="2019" name="Int. J. Syst. Evol. Microbiol.">
        <title>The Global Catalogue of Microorganisms (GCM) 10K type strain sequencing project: providing services to taxonomists for standard genome sequencing and annotation.</title>
        <authorList>
            <consortium name="The Broad Institute Genomics Platform"/>
            <consortium name="The Broad Institute Genome Sequencing Center for Infectious Disease"/>
            <person name="Wu L."/>
            <person name="Ma J."/>
        </authorList>
    </citation>
    <scope>NUCLEOTIDE SEQUENCE [LARGE SCALE GENOMIC DNA]</scope>
    <source>
        <strain evidence="3 4">XZYJ18</strain>
    </source>
</reference>
<evidence type="ECO:0000313" key="3">
    <source>
        <dbReference type="EMBL" id="MFC4826173.1"/>
    </source>
</evidence>
<comment type="caution">
    <text evidence="3">The sequence shown here is derived from an EMBL/GenBank/DDBJ whole genome shotgun (WGS) entry which is preliminary data.</text>
</comment>
<name>A0ABD5Q673_9EURY</name>
<organism evidence="3 4">
    <name type="scientific">Halorussus aquaticus</name>
    <dbReference type="NCBI Taxonomy" id="2953748"/>
    <lineage>
        <taxon>Archaea</taxon>
        <taxon>Methanobacteriati</taxon>
        <taxon>Methanobacteriota</taxon>
        <taxon>Stenosarchaea group</taxon>
        <taxon>Halobacteria</taxon>
        <taxon>Halobacteriales</taxon>
        <taxon>Haladaptataceae</taxon>
        <taxon>Halorussus</taxon>
    </lineage>
</organism>
<proteinExistence type="predicted"/>
<protein>
    <recommendedName>
        <fullName evidence="2">DUF7998 domain-containing protein</fullName>
    </recommendedName>
</protein>
<feature type="domain" description="DUF7998" evidence="2">
    <location>
        <begin position="16"/>
        <end position="185"/>
    </location>
</feature>
<feature type="compositionally biased region" description="Basic and acidic residues" evidence="1">
    <location>
        <begin position="189"/>
        <end position="208"/>
    </location>
</feature>
<accession>A0ABD5Q673</accession>
<keyword evidence="4" id="KW-1185">Reference proteome</keyword>
<feature type="region of interest" description="Disordered" evidence="1">
    <location>
        <begin position="184"/>
        <end position="215"/>
    </location>
</feature>
<evidence type="ECO:0000313" key="4">
    <source>
        <dbReference type="Proteomes" id="UP001595945"/>
    </source>
</evidence>
<gene>
    <name evidence="3" type="ORF">ACFO9K_18120</name>
</gene>
<dbReference type="Pfam" id="PF25979">
    <property type="entry name" value="DUF7998"/>
    <property type="match status" value="1"/>
</dbReference>
<sequence length="215" mass="24341">MPGFPRPFATEDADDETFDEYDEFRPDHLPEPGPFLDGTDVLTGDEHCSFHRLTREIFEERGVYDATFGYNLARLNLDSRHPDAGWRYARRPDDAGDGASDDADRPDDARESDDADVLLAEFTPTTEFCPQSDSLTVGAFRAWNALSDRHGYDRVSVSVAPMHHQSTEINDKLRRLEARLRDDEEDLAEYDRMDEADQRSGDIHRSGDDGPAAPF</sequence>
<feature type="region of interest" description="Disordered" evidence="1">
    <location>
        <begin position="88"/>
        <end position="113"/>
    </location>
</feature>
<dbReference type="RefSeq" id="WP_254268206.1">
    <property type="nucleotide sequence ID" value="NZ_CP100400.1"/>
</dbReference>
<evidence type="ECO:0000256" key="1">
    <source>
        <dbReference type="SAM" id="MobiDB-lite"/>
    </source>
</evidence>
<dbReference type="EMBL" id="JBHSHT010000002">
    <property type="protein sequence ID" value="MFC4826173.1"/>
    <property type="molecule type" value="Genomic_DNA"/>
</dbReference>
<dbReference type="AlphaFoldDB" id="A0ABD5Q673"/>
<dbReference type="GeneID" id="73046730"/>
<dbReference type="Proteomes" id="UP001595945">
    <property type="component" value="Unassembled WGS sequence"/>
</dbReference>
<dbReference type="InterPro" id="IPR058311">
    <property type="entry name" value="DUF7998"/>
</dbReference>
<evidence type="ECO:0000259" key="2">
    <source>
        <dbReference type="Pfam" id="PF25979"/>
    </source>
</evidence>